<feature type="region of interest" description="Disordered" evidence="1">
    <location>
        <begin position="189"/>
        <end position="213"/>
    </location>
</feature>
<evidence type="ECO:0000313" key="3">
    <source>
        <dbReference type="EMBL" id="PWN40728.1"/>
    </source>
</evidence>
<dbReference type="InParanoid" id="A0A316VUZ4"/>
<reference evidence="3 4" key="1">
    <citation type="journal article" date="2018" name="Mol. Biol. Evol.">
        <title>Broad Genomic Sampling Reveals a Smut Pathogenic Ancestry of the Fungal Clade Ustilaginomycotina.</title>
        <authorList>
            <person name="Kijpornyongpan T."/>
            <person name="Mondo S.J."/>
            <person name="Barry K."/>
            <person name="Sandor L."/>
            <person name="Lee J."/>
            <person name="Lipzen A."/>
            <person name="Pangilinan J."/>
            <person name="LaButti K."/>
            <person name="Hainaut M."/>
            <person name="Henrissat B."/>
            <person name="Grigoriev I.V."/>
            <person name="Spatafora J.W."/>
            <person name="Aime M.C."/>
        </authorList>
    </citation>
    <scope>NUCLEOTIDE SEQUENCE [LARGE SCALE GENOMIC DNA]</scope>
    <source>
        <strain evidence="3 4">MCA 4658</strain>
    </source>
</reference>
<accession>A0A316VUZ4</accession>
<sequence>MQLHKVVLFTLAIAAASSRAQPIPSRMGRPFENAPVEDLAGHPTLGLSAFEATMSMFAPGSRGFQMTLHEALQRPCLEPNTHPARRFGRAINTMTRLISRLRITIDTSQATAPLRHAQELLPNVSQLSRRSHPSQFSDFSTCAIPYCGLNLFSTGSGIGVPFYAKKGATHVESVKTMRNVLAGDKLLGKAKAKAKEHAQEHEEEEGDKDGEKH</sequence>
<dbReference type="AlphaFoldDB" id="A0A316VUZ4"/>
<feature type="signal peptide" evidence="2">
    <location>
        <begin position="1"/>
        <end position="20"/>
    </location>
</feature>
<feature type="compositionally biased region" description="Acidic residues" evidence="1">
    <location>
        <begin position="201"/>
        <end position="213"/>
    </location>
</feature>
<dbReference type="OrthoDB" id="10580333at2759"/>
<keyword evidence="2" id="KW-0732">Signal</keyword>
<feature type="chain" id="PRO_5016403195" evidence="2">
    <location>
        <begin position="21"/>
        <end position="213"/>
    </location>
</feature>
<organism evidence="3 4">
    <name type="scientific">Ceraceosorus guamensis</name>
    <dbReference type="NCBI Taxonomy" id="1522189"/>
    <lineage>
        <taxon>Eukaryota</taxon>
        <taxon>Fungi</taxon>
        <taxon>Dikarya</taxon>
        <taxon>Basidiomycota</taxon>
        <taxon>Ustilaginomycotina</taxon>
        <taxon>Exobasidiomycetes</taxon>
        <taxon>Ceraceosorales</taxon>
        <taxon>Ceraceosoraceae</taxon>
        <taxon>Ceraceosorus</taxon>
    </lineage>
</organism>
<dbReference type="RefSeq" id="XP_025367888.1">
    <property type="nucleotide sequence ID" value="XM_025510907.1"/>
</dbReference>
<evidence type="ECO:0000256" key="2">
    <source>
        <dbReference type="SAM" id="SignalP"/>
    </source>
</evidence>
<protein>
    <submittedName>
        <fullName evidence="3">Uncharacterized protein</fullName>
    </submittedName>
</protein>
<dbReference type="Proteomes" id="UP000245783">
    <property type="component" value="Unassembled WGS sequence"/>
</dbReference>
<dbReference type="GeneID" id="37032777"/>
<evidence type="ECO:0000256" key="1">
    <source>
        <dbReference type="SAM" id="MobiDB-lite"/>
    </source>
</evidence>
<name>A0A316VUZ4_9BASI</name>
<dbReference type="EMBL" id="KZ819408">
    <property type="protein sequence ID" value="PWN40728.1"/>
    <property type="molecule type" value="Genomic_DNA"/>
</dbReference>
<proteinExistence type="predicted"/>
<gene>
    <name evidence="3" type="ORF">IE81DRAFT_204123</name>
</gene>
<evidence type="ECO:0000313" key="4">
    <source>
        <dbReference type="Proteomes" id="UP000245783"/>
    </source>
</evidence>
<keyword evidence="4" id="KW-1185">Reference proteome</keyword>